<organism evidence="2 3">
    <name type="scientific">Anthropogastromicrobium aceti</name>
    <dbReference type="NCBI Taxonomy" id="2981768"/>
    <lineage>
        <taxon>Bacteria</taxon>
        <taxon>Bacillati</taxon>
        <taxon>Bacillota</taxon>
        <taxon>Clostridia</taxon>
        <taxon>Lachnospirales</taxon>
        <taxon>Lachnospiraceae</taxon>
        <taxon>Anthropogastromicrobium</taxon>
    </lineage>
</organism>
<dbReference type="PANTHER" id="PTHR43649:SF32">
    <property type="entry name" value="SUGAR BINDING SECRETED PROTEIN"/>
    <property type="match status" value="1"/>
</dbReference>
<dbReference type="RefSeq" id="WP_308731668.1">
    <property type="nucleotide sequence ID" value="NZ_JAJEQN010000016.1"/>
</dbReference>
<gene>
    <name evidence="2" type="ORF">LKD48_07840</name>
</gene>
<dbReference type="Gene3D" id="3.40.190.10">
    <property type="entry name" value="Periplasmic binding protein-like II"/>
    <property type="match status" value="1"/>
</dbReference>
<dbReference type="InterPro" id="IPR050490">
    <property type="entry name" value="Bact_solute-bd_prot1"/>
</dbReference>
<protein>
    <submittedName>
        <fullName evidence="2">Extracellular solute-binding protein</fullName>
    </submittedName>
</protein>
<sequence length="431" mass="46982">MRKKLTAVLPAAAMFAYALAGTTGIAQNVYAADEEETLTVWCWDPTFNVYAMKQAEAAYQKDHPNFKLDIQEKVYSDIEQSLITAAEAGTYDTLPDIFLMQDYSFHKNVTNYPEIFTELTDSGIDFSKFSAGKLADSTVDEKNYGVPFDNGATIMAIRSDMVEKAGLKVEDFMDTTWSEFIELAKKVVEANDVPMLTSSGGSEIVIEMLQSAGASPIVDGEVKLVDNEALKAAIEVYKQLIDEGIMVDYTDWDQYIASMNKGTAAGVIQGCWIMSSIQAAEDQSGKWAIVNMPALDDIEGATNYANCGGASWAVSSNCKNTELAFDFLSSTFGADVDLYDDLLVNAGAIASYLPAAESDVYNETSDFYGGQAVYKDIVEFAGQVPGIDYGAYYSDIRSALTDAVTNVVQNDADIDEEIQNAQDTVEFNISE</sequence>
<dbReference type="PANTHER" id="PTHR43649">
    <property type="entry name" value="ARABINOSE-BINDING PROTEIN-RELATED"/>
    <property type="match status" value="1"/>
</dbReference>
<keyword evidence="1" id="KW-0732">Signal</keyword>
<dbReference type="AlphaFoldDB" id="A0AAE3JBM9"/>
<evidence type="ECO:0000313" key="2">
    <source>
        <dbReference type="EMBL" id="MCC2221545.1"/>
    </source>
</evidence>
<name>A0AAE3JBM9_9FIRM</name>
<dbReference type="SUPFAM" id="SSF53850">
    <property type="entry name" value="Periplasmic binding protein-like II"/>
    <property type="match status" value="1"/>
</dbReference>
<feature type="chain" id="PRO_5041899505" evidence="1">
    <location>
        <begin position="21"/>
        <end position="431"/>
    </location>
</feature>
<proteinExistence type="predicted"/>
<keyword evidence="3" id="KW-1185">Reference proteome</keyword>
<dbReference type="InterPro" id="IPR006059">
    <property type="entry name" value="SBP"/>
</dbReference>
<comment type="caution">
    <text evidence="2">The sequence shown here is derived from an EMBL/GenBank/DDBJ whole genome shotgun (WGS) entry which is preliminary data.</text>
</comment>
<evidence type="ECO:0000256" key="1">
    <source>
        <dbReference type="SAM" id="SignalP"/>
    </source>
</evidence>
<dbReference type="Proteomes" id="UP001198200">
    <property type="component" value="Unassembled WGS sequence"/>
</dbReference>
<accession>A0AAE3JBM9</accession>
<dbReference type="Pfam" id="PF01547">
    <property type="entry name" value="SBP_bac_1"/>
    <property type="match status" value="1"/>
</dbReference>
<feature type="signal peptide" evidence="1">
    <location>
        <begin position="1"/>
        <end position="20"/>
    </location>
</feature>
<evidence type="ECO:0000313" key="3">
    <source>
        <dbReference type="Proteomes" id="UP001198200"/>
    </source>
</evidence>
<reference evidence="2 3" key="1">
    <citation type="submission" date="2021-10" db="EMBL/GenBank/DDBJ databases">
        <title>Anaerobic single-cell dispensing facilitates the cultivation of human gut bacteria.</title>
        <authorList>
            <person name="Afrizal A."/>
        </authorList>
    </citation>
    <scope>NUCLEOTIDE SEQUENCE [LARGE SCALE GENOMIC DNA]</scope>
    <source>
        <strain evidence="2 3">CLA-AA-H224</strain>
    </source>
</reference>
<dbReference type="EMBL" id="JAJEQN010000016">
    <property type="protein sequence ID" value="MCC2221545.1"/>
    <property type="molecule type" value="Genomic_DNA"/>
</dbReference>